<gene>
    <name evidence="1" type="ORF">S06H3_47204</name>
</gene>
<sequence length="116" mass="13677">GAALAPVFGDAMWRGGGPCYRTNESGPLDPKFNRIIPPEYDGQWISFSSEMMHFAIDRHNAFVNQLFMDWSVRRVGIKELWKLKWHRRFNVNGPWTKVGGVQLNDWPQWMRKFKEH</sequence>
<proteinExistence type="predicted"/>
<evidence type="ECO:0000313" key="1">
    <source>
        <dbReference type="EMBL" id="GAI33121.1"/>
    </source>
</evidence>
<organism evidence="1">
    <name type="scientific">marine sediment metagenome</name>
    <dbReference type="NCBI Taxonomy" id="412755"/>
    <lineage>
        <taxon>unclassified sequences</taxon>
        <taxon>metagenomes</taxon>
        <taxon>ecological metagenomes</taxon>
    </lineage>
</organism>
<reference evidence="1" key="1">
    <citation type="journal article" date="2014" name="Front. Microbiol.">
        <title>High frequency of phylogenetically diverse reductive dehalogenase-homologous genes in deep subseafloor sedimentary metagenomes.</title>
        <authorList>
            <person name="Kawai M."/>
            <person name="Futagami T."/>
            <person name="Toyoda A."/>
            <person name="Takaki Y."/>
            <person name="Nishi S."/>
            <person name="Hori S."/>
            <person name="Arai W."/>
            <person name="Tsubouchi T."/>
            <person name="Morono Y."/>
            <person name="Uchiyama I."/>
            <person name="Ito T."/>
            <person name="Fujiyama A."/>
            <person name="Inagaki F."/>
            <person name="Takami H."/>
        </authorList>
    </citation>
    <scope>NUCLEOTIDE SEQUENCE</scope>
    <source>
        <strain evidence="1">Expedition CK06-06</strain>
    </source>
</reference>
<dbReference type="AlphaFoldDB" id="X1NSC1"/>
<comment type="caution">
    <text evidence="1">The sequence shown here is derived from an EMBL/GenBank/DDBJ whole genome shotgun (WGS) entry which is preliminary data.</text>
</comment>
<feature type="non-terminal residue" evidence="1">
    <location>
        <position position="1"/>
    </location>
</feature>
<dbReference type="EMBL" id="BARV01029632">
    <property type="protein sequence ID" value="GAI33121.1"/>
    <property type="molecule type" value="Genomic_DNA"/>
</dbReference>
<name>X1NSC1_9ZZZZ</name>
<accession>X1NSC1</accession>
<protein>
    <submittedName>
        <fullName evidence="1">Uncharacterized protein</fullName>
    </submittedName>
</protein>